<dbReference type="VEuPathDB" id="CryptoDB:cand_026620"/>
<name>A0A1J4MA52_9CRYT</name>
<evidence type="ECO:0000313" key="1">
    <source>
        <dbReference type="EMBL" id="OII71104.1"/>
    </source>
</evidence>
<dbReference type="RefSeq" id="XP_067066473.1">
    <property type="nucleotide sequence ID" value="XM_067212890.1"/>
</dbReference>
<keyword evidence="2" id="KW-1185">Reference proteome</keyword>
<protein>
    <submittedName>
        <fullName evidence="1">Uncharacterized protein</fullName>
    </submittedName>
</protein>
<dbReference type="InterPro" id="IPR019341">
    <property type="entry name" value="Alpha/Gamma-adaptin-bd_p34"/>
</dbReference>
<dbReference type="OrthoDB" id="10326342at2759"/>
<proteinExistence type="predicted"/>
<dbReference type="EMBL" id="LRBS01000125">
    <property type="protein sequence ID" value="OII71104.1"/>
    <property type="molecule type" value="Genomic_DNA"/>
</dbReference>
<sequence length="231" mass="26862">MLEESKLYIVTDDTNQHLIHNILLKLDPTIFSRDFPILISIDTKYYKANVNIENIPIDKFEPEKVKEMDALLIIVSKTIHLSTLLTKLKLYKDYDITKLCCITSLINPGILYEIKSQCIDSSIELILISSKDSNCQYVYNLESGINRIVESITCTMWSNLQLKKHNVNSDKYLEEDSEEICDLSQFDSLMYKITDLRSKCHNLSDDERRRNATDIVLELIRKFNINNITID</sequence>
<dbReference type="PANTHER" id="PTHR14659">
    <property type="entry name" value="ALPHA- AND GAMMA-ADAPTIN-BINDING PROTEIN P34"/>
    <property type="match status" value="1"/>
</dbReference>
<dbReference type="Proteomes" id="UP000186804">
    <property type="component" value="Unassembled WGS sequence"/>
</dbReference>
<dbReference type="Pfam" id="PF10199">
    <property type="entry name" value="Adaptin_binding"/>
    <property type="match status" value="1"/>
</dbReference>
<reference evidence="1 2" key="1">
    <citation type="submission" date="2016-10" db="EMBL/GenBank/DDBJ databases">
        <title>Reductive evolution of mitochondrial metabolism and differential evolution of invasion-related proteins in Cryptosporidium.</title>
        <authorList>
            <person name="Liu S."/>
            <person name="Roellig D.M."/>
            <person name="Guo Y."/>
            <person name="Li N."/>
            <person name="Frace M.A."/>
            <person name="Tang K."/>
            <person name="Zhang L."/>
            <person name="Feng Y."/>
            <person name="Xiao L."/>
        </authorList>
    </citation>
    <scope>NUCLEOTIDE SEQUENCE [LARGE SCALE GENOMIC DNA]</scope>
    <source>
        <strain evidence="1">30847</strain>
    </source>
</reference>
<dbReference type="GeneID" id="92366846"/>
<dbReference type="AlphaFoldDB" id="A0A1J4MA52"/>
<evidence type="ECO:0000313" key="2">
    <source>
        <dbReference type="Proteomes" id="UP000186804"/>
    </source>
</evidence>
<organism evidence="1 2">
    <name type="scientific">Cryptosporidium andersoni</name>
    <dbReference type="NCBI Taxonomy" id="117008"/>
    <lineage>
        <taxon>Eukaryota</taxon>
        <taxon>Sar</taxon>
        <taxon>Alveolata</taxon>
        <taxon>Apicomplexa</taxon>
        <taxon>Conoidasida</taxon>
        <taxon>Coccidia</taxon>
        <taxon>Eucoccidiorida</taxon>
        <taxon>Eimeriorina</taxon>
        <taxon>Cryptosporidiidae</taxon>
        <taxon>Cryptosporidium</taxon>
    </lineage>
</organism>
<accession>A0A1J4MA52</accession>
<comment type="caution">
    <text evidence="1">The sequence shown here is derived from an EMBL/GenBank/DDBJ whole genome shotgun (WGS) entry which is preliminary data.</text>
</comment>
<gene>
    <name evidence="1" type="ORF">cand_026620</name>
</gene>
<dbReference type="PANTHER" id="PTHR14659:SF1">
    <property type="entry name" value="ALPHA- AND GAMMA-ADAPTIN-BINDING PROTEIN P34"/>
    <property type="match status" value="1"/>
</dbReference>